<comment type="function">
    <text evidence="7">Functions as a peptidoglycan terminase that cleaves nascent peptidoglycan strands endolytically to terminate their elongation.</text>
</comment>
<accession>A0A1F7IEL0</accession>
<dbReference type="InterPro" id="IPR003770">
    <property type="entry name" value="MLTG-like"/>
</dbReference>
<evidence type="ECO:0000256" key="5">
    <source>
        <dbReference type="ARBA" id="ARBA00023239"/>
    </source>
</evidence>
<dbReference type="NCBIfam" id="TIGR00247">
    <property type="entry name" value="endolytic transglycosylase MltG"/>
    <property type="match status" value="1"/>
</dbReference>
<dbReference type="PANTHER" id="PTHR30518">
    <property type="entry name" value="ENDOLYTIC MUREIN TRANSGLYCOSYLASE"/>
    <property type="match status" value="1"/>
</dbReference>
<dbReference type="PANTHER" id="PTHR30518:SF2">
    <property type="entry name" value="ENDOLYTIC MUREIN TRANSGLYCOSYLASE"/>
    <property type="match status" value="1"/>
</dbReference>
<sequence length="320" mass="36328">MKRVIILASLMLIFSTGFYLYYREGTLPVDKKSEESKIFIIKKGENLSSIANNLADQKLIRNKVVFYLVVKRFGIERKIQAGDFRLSASMNTHEIASALTHGTLDVWLTIIEGMRKEEVAQVVSQGLNIPETEFLKFANEGYLFPDTYLVPKEATAAAVENILEDNFNKRFNNELKESARRRNLTVDQVVTLASLVEREARFAEDRPKVAGVLLHRLKNNMKLDIDATIQYVLGYQPEEKSWWKKELTFSDLEVNSPYNTYKNAGLPPGPIANPGLATITAVVEASSDGPYLYYVSDSSGHLHFAQTIEEHNENIRKYLK</sequence>
<dbReference type="Gene3D" id="3.30.160.60">
    <property type="entry name" value="Classic Zinc Finger"/>
    <property type="match status" value="1"/>
</dbReference>
<dbReference type="GO" id="GO:0009252">
    <property type="term" value="P:peptidoglycan biosynthetic process"/>
    <property type="evidence" value="ECO:0007669"/>
    <property type="project" value="UniProtKB-UniRule"/>
</dbReference>
<dbReference type="STRING" id="1802056.A2954_03600"/>
<keyword evidence="4 7" id="KW-0472">Membrane</keyword>
<keyword evidence="2 7" id="KW-0812">Transmembrane</keyword>
<organism evidence="8 9">
    <name type="scientific">Candidatus Roizmanbacteria bacterium RIFCSPLOWO2_01_FULL_37_12</name>
    <dbReference type="NCBI Taxonomy" id="1802056"/>
    <lineage>
        <taxon>Bacteria</taxon>
        <taxon>Candidatus Roizmaniibacteriota</taxon>
    </lineage>
</organism>
<feature type="site" description="Important for catalytic activity" evidence="7">
    <location>
        <position position="199"/>
    </location>
</feature>
<evidence type="ECO:0000256" key="3">
    <source>
        <dbReference type="ARBA" id="ARBA00022989"/>
    </source>
</evidence>
<keyword evidence="6 7" id="KW-0961">Cell wall biogenesis/degradation</keyword>
<dbReference type="Pfam" id="PF02618">
    <property type="entry name" value="YceG"/>
    <property type="match status" value="1"/>
</dbReference>
<keyword evidence="1 7" id="KW-1003">Cell membrane</keyword>
<dbReference type="AlphaFoldDB" id="A0A1F7IEL0"/>
<name>A0A1F7IEL0_9BACT</name>
<dbReference type="EMBL" id="MGAG01000009">
    <property type="protein sequence ID" value="OGK41774.1"/>
    <property type="molecule type" value="Genomic_DNA"/>
</dbReference>
<protein>
    <recommendedName>
        <fullName evidence="7">Endolytic murein transglycosylase</fullName>
        <ecNumber evidence="7">4.2.2.29</ecNumber>
    </recommendedName>
    <alternativeName>
        <fullName evidence="7">Peptidoglycan lytic transglycosylase</fullName>
    </alternativeName>
    <alternativeName>
        <fullName evidence="7">Peptidoglycan polymerization terminase</fullName>
    </alternativeName>
</protein>
<dbReference type="HAMAP" id="MF_02065">
    <property type="entry name" value="MltG"/>
    <property type="match status" value="1"/>
</dbReference>
<dbReference type="GO" id="GO:0008932">
    <property type="term" value="F:lytic endotransglycosylase activity"/>
    <property type="evidence" value="ECO:0007669"/>
    <property type="project" value="UniProtKB-UniRule"/>
</dbReference>
<evidence type="ECO:0000256" key="4">
    <source>
        <dbReference type="ARBA" id="ARBA00023136"/>
    </source>
</evidence>
<comment type="similarity">
    <text evidence="7">Belongs to the transglycosylase MltG family.</text>
</comment>
<evidence type="ECO:0000313" key="9">
    <source>
        <dbReference type="Proteomes" id="UP000177698"/>
    </source>
</evidence>
<evidence type="ECO:0000313" key="8">
    <source>
        <dbReference type="EMBL" id="OGK41774.1"/>
    </source>
</evidence>
<dbReference type="Gene3D" id="3.30.1490.480">
    <property type="entry name" value="Endolytic murein transglycosylase"/>
    <property type="match status" value="1"/>
</dbReference>
<comment type="catalytic activity">
    <reaction evidence="7">
        <text>a peptidoglycan chain = a peptidoglycan chain with N-acetyl-1,6-anhydromuramyl-[peptide] at the reducing end + a peptidoglycan chain with N-acetylglucosamine at the non-reducing end.</text>
        <dbReference type="EC" id="4.2.2.29"/>
    </reaction>
</comment>
<dbReference type="CDD" id="cd08010">
    <property type="entry name" value="MltG_like"/>
    <property type="match status" value="1"/>
</dbReference>
<reference evidence="8 9" key="1">
    <citation type="journal article" date="2016" name="Nat. Commun.">
        <title>Thousands of microbial genomes shed light on interconnected biogeochemical processes in an aquifer system.</title>
        <authorList>
            <person name="Anantharaman K."/>
            <person name="Brown C.T."/>
            <person name="Hug L.A."/>
            <person name="Sharon I."/>
            <person name="Castelle C.J."/>
            <person name="Probst A.J."/>
            <person name="Thomas B.C."/>
            <person name="Singh A."/>
            <person name="Wilkins M.J."/>
            <person name="Karaoz U."/>
            <person name="Brodie E.L."/>
            <person name="Williams K.H."/>
            <person name="Hubbard S.S."/>
            <person name="Banfield J.F."/>
        </authorList>
    </citation>
    <scope>NUCLEOTIDE SEQUENCE [LARGE SCALE GENOMIC DNA]</scope>
</reference>
<dbReference type="GO" id="GO:0005886">
    <property type="term" value="C:plasma membrane"/>
    <property type="evidence" value="ECO:0007669"/>
    <property type="project" value="UniProtKB-UniRule"/>
</dbReference>
<keyword evidence="5 7" id="KW-0456">Lyase</keyword>
<keyword evidence="3 7" id="KW-1133">Transmembrane helix</keyword>
<gene>
    <name evidence="7" type="primary">mltG</name>
    <name evidence="8" type="ORF">A2954_03600</name>
</gene>
<dbReference type="Proteomes" id="UP000177698">
    <property type="component" value="Unassembled WGS sequence"/>
</dbReference>
<proteinExistence type="inferred from homology"/>
<comment type="caution">
    <text evidence="8">The sequence shown here is derived from an EMBL/GenBank/DDBJ whole genome shotgun (WGS) entry which is preliminary data.</text>
</comment>
<dbReference type="GO" id="GO:0071555">
    <property type="term" value="P:cell wall organization"/>
    <property type="evidence" value="ECO:0007669"/>
    <property type="project" value="UniProtKB-KW"/>
</dbReference>
<evidence type="ECO:0000256" key="2">
    <source>
        <dbReference type="ARBA" id="ARBA00022692"/>
    </source>
</evidence>
<evidence type="ECO:0000256" key="1">
    <source>
        <dbReference type="ARBA" id="ARBA00022475"/>
    </source>
</evidence>
<evidence type="ECO:0000256" key="6">
    <source>
        <dbReference type="ARBA" id="ARBA00023316"/>
    </source>
</evidence>
<dbReference type="EC" id="4.2.2.29" evidence="7"/>
<evidence type="ECO:0000256" key="7">
    <source>
        <dbReference type="HAMAP-Rule" id="MF_02065"/>
    </source>
</evidence>